<keyword evidence="2" id="KW-1185">Reference proteome</keyword>
<organism evidence="1 2">
    <name type="scientific">Aureispira anguillae</name>
    <dbReference type="NCBI Taxonomy" id="2864201"/>
    <lineage>
        <taxon>Bacteria</taxon>
        <taxon>Pseudomonadati</taxon>
        <taxon>Bacteroidota</taxon>
        <taxon>Saprospiria</taxon>
        <taxon>Saprospirales</taxon>
        <taxon>Saprospiraceae</taxon>
        <taxon>Aureispira</taxon>
    </lineage>
</organism>
<sequence>MRAFLLKGYSSKNHLPYSNPSQNGQKNKYIAAERLKSIF</sequence>
<proteinExistence type="predicted"/>
<dbReference type="KEGG" id="aup:AsAng_0015000"/>
<gene>
    <name evidence="1" type="ORF">AsAng_0015000</name>
</gene>
<evidence type="ECO:0000313" key="1">
    <source>
        <dbReference type="EMBL" id="BDS10791.1"/>
    </source>
</evidence>
<evidence type="ECO:0000313" key="2">
    <source>
        <dbReference type="Proteomes" id="UP001060919"/>
    </source>
</evidence>
<name>A0A916DQL7_9BACT</name>
<dbReference type="Proteomes" id="UP001060919">
    <property type="component" value="Chromosome"/>
</dbReference>
<reference evidence="1" key="1">
    <citation type="submission" date="2022-09" db="EMBL/GenBank/DDBJ databases">
        <title>Aureispira anguillicida sp. nov., isolated from Leptocephalus of Japanese eel Anguilla japonica.</title>
        <authorList>
            <person name="Yuasa K."/>
            <person name="Mekata T."/>
            <person name="Ikunari K."/>
        </authorList>
    </citation>
    <scope>NUCLEOTIDE SEQUENCE</scope>
    <source>
        <strain evidence="1">EL160426</strain>
    </source>
</reference>
<accession>A0A916DQL7</accession>
<dbReference type="AlphaFoldDB" id="A0A916DQL7"/>
<dbReference type="EMBL" id="AP026867">
    <property type="protein sequence ID" value="BDS10791.1"/>
    <property type="molecule type" value="Genomic_DNA"/>
</dbReference>
<protein>
    <submittedName>
        <fullName evidence="1">Uncharacterized protein</fullName>
    </submittedName>
</protein>